<keyword evidence="1" id="KW-0812">Transmembrane</keyword>
<feature type="transmembrane region" description="Helical" evidence="1">
    <location>
        <begin position="88"/>
        <end position="108"/>
    </location>
</feature>
<evidence type="ECO:0008006" key="4">
    <source>
        <dbReference type="Google" id="ProtNLM"/>
    </source>
</evidence>
<feature type="transmembrane region" description="Helical" evidence="1">
    <location>
        <begin position="30"/>
        <end position="52"/>
    </location>
</feature>
<feature type="transmembrane region" description="Helical" evidence="1">
    <location>
        <begin position="64"/>
        <end position="82"/>
    </location>
</feature>
<evidence type="ECO:0000313" key="2">
    <source>
        <dbReference type="EMBL" id="RXF69539.1"/>
    </source>
</evidence>
<reference evidence="2 3" key="1">
    <citation type="submission" date="2018-12" db="EMBL/GenBank/DDBJ databases">
        <title>The Draft Genome Sequence of the Soil Bacterium Pedobacter tournemirensis R1.</title>
        <authorList>
            <person name="He J."/>
        </authorList>
    </citation>
    <scope>NUCLEOTIDE SEQUENCE [LARGE SCALE GENOMIC DNA]</scope>
    <source>
        <strain evidence="2 3">R1</strain>
    </source>
</reference>
<dbReference type="AlphaFoldDB" id="A0A4Q0M9T3"/>
<feature type="transmembrane region" description="Helical" evidence="1">
    <location>
        <begin position="202"/>
        <end position="218"/>
    </location>
</feature>
<organism evidence="2 3">
    <name type="scientific">Arcticibacter tournemirensis</name>
    <dbReference type="NCBI Taxonomy" id="699437"/>
    <lineage>
        <taxon>Bacteria</taxon>
        <taxon>Pseudomonadati</taxon>
        <taxon>Bacteroidota</taxon>
        <taxon>Sphingobacteriia</taxon>
        <taxon>Sphingobacteriales</taxon>
        <taxon>Sphingobacteriaceae</taxon>
        <taxon>Arcticibacter</taxon>
    </lineage>
</organism>
<keyword evidence="1" id="KW-0472">Membrane</keyword>
<feature type="transmembrane region" description="Helical" evidence="1">
    <location>
        <begin position="178"/>
        <end position="195"/>
    </location>
</feature>
<accession>A0A4Q0M9T3</accession>
<feature type="transmembrane region" description="Helical" evidence="1">
    <location>
        <begin position="405"/>
        <end position="422"/>
    </location>
</feature>
<feature type="transmembrane region" description="Helical" evidence="1">
    <location>
        <begin position="120"/>
        <end position="140"/>
    </location>
</feature>
<evidence type="ECO:0000256" key="1">
    <source>
        <dbReference type="SAM" id="Phobius"/>
    </source>
</evidence>
<proteinExistence type="predicted"/>
<dbReference type="Proteomes" id="UP000290848">
    <property type="component" value="Unassembled WGS sequence"/>
</dbReference>
<feature type="transmembrane region" description="Helical" evidence="1">
    <location>
        <begin position="224"/>
        <end position="242"/>
    </location>
</feature>
<sequence length="442" mass="48645">MAISEPYQSLKNGIWAYFILLLIEGALRKWFFPSLSTPLLIIRDPLAIWLLVMSYNKGVFPNALFVYWSIGIGVISTFTALFAGHGNFIIAIYGARILLFHFPLIFIIGEIFTRGDVIKLGKFTLWVSIPMAVLVMIQFYSPQSAWVNRGIGGDMEGAGFSGALGFYRSPATFSFTNGTHLFFGFAATFILYFWFNSKEINKAALILATIGLLSAIPFSISRSLLFHVLLTVLFSVIAAIRNPRHLKSILLIVLICCIAFALLSNASFFQTAMEAFTSRFETASDHEGGLKGTLGDRFLGGMITALSQSLEQPYFGLGIGMGTNVASKLLSGDREFLVAEEEWARTIGELGPLLGLSFILLRVNLSVSIAIKAFKKLKSGDILPWMLASFGLLSVAQEQTAQPTSLGFCVVIGGLLIASFRYKANEVMFRNCAPTIREHSKR</sequence>
<comment type="caution">
    <text evidence="2">The sequence shown here is derived from an EMBL/GenBank/DDBJ whole genome shotgun (WGS) entry which is preliminary data.</text>
</comment>
<dbReference type="EMBL" id="RXOC01000007">
    <property type="protein sequence ID" value="RXF69539.1"/>
    <property type="molecule type" value="Genomic_DNA"/>
</dbReference>
<protein>
    <recommendedName>
        <fullName evidence="4">O-antigen ligase domain-containing protein</fullName>
    </recommendedName>
</protein>
<keyword evidence="1" id="KW-1133">Transmembrane helix</keyword>
<gene>
    <name evidence="2" type="ORF">EKH83_12210</name>
</gene>
<feature type="transmembrane region" description="Helical" evidence="1">
    <location>
        <begin position="249"/>
        <end position="269"/>
    </location>
</feature>
<evidence type="ECO:0000313" key="3">
    <source>
        <dbReference type="Proteomes" id="UP000290848"/>
    </source>
</evidence>
<name>A0A4Q0M9T3_9SPHI</name>